<accession>A0ABS1I6Y4</accession>
<protein>
    <submittedName>
        <fullName evidence="2">FkbM family methyltransferase</fullName>
    </submittedName>
</protein>
<sequence length="310" mass="34682">MRTIADVRADFTAGRIPRETFWQEMGEHHLALRQYHGLLEGSEIARLEITAEALHAVTQDGLKFVWDPEDYRCAPTVSVNYRAYEPAESACLLAGCRNSKVVFDIGANIGWYAVHFIDLLRGRGGALHAFEPVPRTFAKLSANVALNGMQDMVRLNNCGLGNKPDTLVMYVPPLSDAASLRNLHPEQDCTKVEVAIDVLDAYCRRNGVSEIDMIKCDVEGAELFVVQGGMDIIAASRPLIFLELLRKWSAPFGYHPNEVIRLLAGVGYECWMLEGGKLVQLREMTDDTVQTNFFFVQPDKHAWFLNHQGA</sequence>
<dbReference type="InterPro" id="IPR029063">
    <property type="entry name" value="SAM-dependent_MTases_sf"/>
</dbReference>
<organism evidence="2 3">
    <name type="scientific">Azospirillum aestuarii</name>
    <dbReference type="NCBI Taxonomy" id="2802052"/>
    <lineage>
        <taxon>Bacteria</taxon>
        <taxon>Pseudomonadati</taxon>
        <taxon>Pseudomonadota</taxon>
        <taxon>Alphaproteobacteria</taxon>
        <taxon>Rhodospirillales</taxon>
        <taxon>Azospirillaceae</taxon>
        <taxon>Azospirillum</taxon>
    </lineage>
</organism>
<dbReference type="InterPro" id="IPR006342">
    <property type="entry name" value="FkbM_mtfrase"/>
</dbReference>
<keyword evidence="2" id="KW-0489">Methyltransferase</keyword>
<keyword evidence="2" id="KW-0808">Transferase</keyword>
<evidence type="ECO:0000313" key="2">
    <source>
        <dbReference type="EMBL" id="MBK4722829.1"/>
    </source>
</evidence>
<reference evidence="2 3" key="1">
    <citation type="submission" date="2021-01" db="EMBL/GenBank/DDBJ databases">
        <title>Azospirillum sp. YIM DDC1 draft genome.</title>
        <authorList>
            <person name="Wang Y.-X."/>
        </authorList>
    </citation>
    <scope>NUCLEOTIDE SEQUENCE [LARGE SCALE GENOMIC DNA]</scope>
    <source>
        <strain evidence="2 3">YIM DDC1</strain>
    </source>
</reference>
<feature type="domain" description="Methyltransferase FkbM" evidence="1">
    <location>
        <begin position="104"/>
        <end position="269"/>
    </location>
</feature>
<dbReference type="GO" id="GO:0032259">
    <property type="term" value="P:methylation"/>
    <property type="evidence" value="ECO:0007669"/>
    <property type="project" value="UniProtKB-KW"/>
</dbReference>
<dbReference type="InterPro" id="IPR052514">
    <property type="entry name" value="SAM-dependent_MTase"/>
</dbReference>
<dbReference type="SUPFAM" id="SSF53335">
    <property type="entry name" value="S-adenosyl-L-methionine-dependent methyltransferases"/>
    <property type="match status" value="1"/>
</dbReference>
<dbReference type="Gene3D" id="3.40.50.150">
    <property type="entry name" value="Vaccinia Virus protein VP39"/>
    <property type="match status" value="1"/>
</dbReference>
<dbReference type="Proteomes" id="UP000654452">
    <property type="component" value="Unassembled WGS sequence"/>
</dbReference>
<dbReference type="PANTHER" id="PTHR34203:SF13">
    <property type="entry name" value="EXPRESSED PROTEIN"/>
    <property type="match status" value="1"/>
</dbReference>
<dbReference type="Pfam" id="PF05050">
    <property type="entry name" value="Methyltransf_21"/>
    <property type="match status" value="1"/>
</dbReference>
<evidence type="ECO:0000259" key="1">
    <source>
        <dbReference type="Pfam" id="PF05050"/>
    </source>
</evidence>
<evidence type="ECO:0000313" key="3">
    <source>
        <dbReference type="Proteomes" id="UP000654452"/>
    </source>
</evidence>
<comment type="caution">
    <text evidence="2">The sequence shown here is derived from an EMBL/GenBank/DDBJ whole genome shotgun (WGS) entry which is preliminary data.</text>
</comment>
<dbReference type="GO" id="GO:0008168">
    <property type="term" value="F:methyltransferase activity"/>
    <property type="evidence" value="ECO:0007669"/>
    <property type="project" value="UniProtKB-KW"/>
</dbReference>
<name>A0ABS1I6Y4_9PROT</name>
<dbReference type="NCBIfam" id="TIGR01444">
    <property type="entry name" value="fkbM_fam"/>
    <property type="match status" value="1"/>
</dbReference>
<dbReference type="PANTHER" id="PTHR34203">
    <property type="entry name" value="METHYLTRANSFERASE, FKBM FAMILY PROTEIN"/>
    <property type="match status" value="1"/>
</dbReference>
<proteinExistence type="predicted"/>
<dbReference type="EMBL" id="JAEPIV010000031">
    <property type="protein sequence ID" value="MBK4722829.1"/>
    <property type="molecule type" value="Genomic_DNA"/>
</dbReference>
<gene>
    <name evidence="2" type="ORF">JJL56_28635</name>
</gene>
<dbReference type="RefSeq" id="WP_200487202.1">
    <property type="nucleotide sequence ID" value="NZ_JAEPIV010000031.1"/>
</dbReference>
<keyword evidence="3" id="KW-1185">Reference proteome</keyword>